<evidence type="ECO:0008006" key="9">
    <source>
        <dbReference type="Google" id="ProtNLM"/>
    </source>
</evidence>
<dbReference type="PANTHER" id="PTHR30250">
    <property type="entry name" value="PST FAMILY PREDICTED COLANIC ACID TRANSPORTER"/>
    <property type="match status" value="1"/>
</dbReference>
<dbReference type="InterPro" id="IPR002797">
    <property type="entry name" value="Polysacc_synth"/>
</dbReference>
<keyword evidence="3 6" id="KW-0812">Transmembrane</keyword>
<evidence type="ECO:0000256" key="2">
    <source>
        <dbReference type="ARBA" id="ARBA00022475"/>
    </source>
</evidence>
<feature type="transmembrane region" description="Helical" evidence="6">
    <location>
        <begin position="388"/>
        <end position="409"/>
    </location>
</feature>
<accession>A0A1F7YVH4</accession>
<keyword evidence="5 6" id="KW-0472">Membrane</keyword>
<proteinExistence type="predicted"/>
<feature type="transmembrane region" description="Helical" evidence="6">
    <location>
        <begin position="334"/>
        <end position="356"/>
    </location>
</feature>
<feature type="transmembrane region" description="Helical" evidence="6">
    <location>
        <begin position="219"/>
        <end position="241"/>
    </location>
</feature>
<evidence type="ECO:0000256" key="4">
    <source>
        <dbReference type="ARBA" id="ARBA00022989"/>
    </source>
</evidence>
<comment type="caution">
    <text evidence="7">The sequence shown here is derived from an EMBL/GenBank/DDBJ whole genome shotgun (WGS) entry which is preliminary data.</text>
</comment>
<evidence type="ECO:0000313" key="7">
    <source>
        <dbReference type="EMBL" id="OGM31332.1"/>
    </source>
</evidence>
<sequence>MKAYAKKVITNPLFSGSAIMVFGSNLGNFFAYIYHFVIGRLLSPAEYGEVGAILSFLGLLSVLISFMGLVIVKFVSSAKENELDGVFSWFYKASVKFAILVAVLIMLMSPLISQFLHIDILIIALMGPIFLISTLTFILKSFLQGLLRFKILVISTNIQIIMRLLSGAMLILLGFSVFGAIMGYLLAGLIDFFFVRWILKEFRTKKAKNLFKKNREVFLYAIPIFISSFFTYALISIDVIVVKHYFSADDAGVYIVLSTLSRIVFFAVAPISGVMFPIIAKRKASGLAYKSVFRLSVLLSSAVIVGLLIIYKLLPTLVVGILYGPGRYSEAYPLLPWAGLFVALFALASLVTNYCLSLNMTKVVVLLPFALLTQIIGFVLFHETLMSIILVSIVATGALLLTLLGRIAYEREI</sequence>
<evidence type="ECO:0000256" key="1">
    <source>
        <dbReference type="ARBA" id="ARBA00004651"/>
    </source>
</evidence>
<dbReference type="AlphaFoldDB" id="A0A1F7YVH4"/>
<evidence type="ECO:0000256" key="5">
    <source>
        <dbReference type="ARBA" id="ARBA00023136"/>
    </source>
</evidence>
<dbReference type="EMBL" id="MGGP01000028">
    <property type="protein sequence ID" value="OGM31332.1"/>
    <property type="molecule type" value="Genomic_DNA"/>
</dbReference>
<feature type="transmembrane region" description="Helical" evidence="6">
    <location>
        <begin position="151"/>
        <end position="175"/>
    </location>
</feature>
<protein>
    <recommendedName>
        <fullName evidence="9">Polysaccharide biosynthesis protein C-terminal domain-containing protein</fullName>
    </recommendedName>
</protein>
<dbReference type="PANTHER" id="PTHR30250:SF28">
    <property type="entry name" value="POLYSACCHARIDE BIOSYNTHESIS PROTEIN"/>
    <property type="match status" value="1"/>
</dbReference>
<dbReference type="Pfam" id="PF01943">
    <property type="entry name" value="Polysacc_synt"/>
    <property type="match status" value="1"/>
</dbReference>
<keyword evidence="4 6" id="KW-1133">Transmembrane helix</keyword>
<evidence type="ECO:0000313" key="8">
    <source>
        <dbReference type="Proteomes" id="UP000178870"/>
    </source>
</evidence>
<feature type="transmembrane region" description="Helical" evidence="6">
    <location>
        <begin position="292"/>
        <end position="314"/>
    </location>
</feature>
<feature type="transmembrane region" description="Helical" evidence="6">
    <location>
        <begin position="50"/>
        <end position="72"/>
    </location>
</feature>
<feature type="transmembrane region" description="Helical" evidence="6">
    <location>
        <begin position="93"/>
        <end position="112"/>
    </location>
</feature>
<gene>
    <name evidence="7" type="ORF">A2803_04020</name>
</gene>
<reference evidence="7 8" key="1">
    <citation type="journal article" date="2016" name="Nat. Commun.">
        <title>Thousands of microbial genomes shed light on interconnected biogeochemical processes in an aquifer system.</title>
        <authorList>
            <person name="Anantharaman K."/>
            <person name="Brown C.T."/>
            <person name="Hug L.A."/>
            <person name="Sharon I."/>
            <person name="Castelle C.J."/>
            <person name="Probst A.J."/>
            <person name="Thomas B.C."/>
            <person name="Singh A."/>
            <person name="Wilkins M.J."/>
            <person name="Karaoz U."/>
            <person name="Brodie E.L."/>
            <person name="Williams K.H."/>
            <person name="Hubbard S.S."/>
            <person name="Banfield J.F."/>
        </authorList>
    </citation>
    <scope>NUCLEOTIDE SEQUENCE [LARGE SCALE GENOMIC DNA]</scope>
</reference>
<organism evidence="7 8">
    <name type="scientific">Candidatus Woesebacteria bacterium RIFCSPHIGHO2_01_FULL_44_21</name>
    <dbReference type="NCBI Taxonomy" id="1802503"/>
    <lineage>
        <taxon>Bacteria</taxon>
        <taxon>Candidatus Woeseibacteriota</taxon>
    </lineage>
</organism>
<comment type="subcellular location">
    <subcellularLocation>
        <location evidence="1">Cell membrane</location>
        <topology evidence="1">Multi-pass membrane protein</topology>
    </subcellularLocation>
</comment>
<dbReference type="Proteomes" id="UP000178870">
    <property type="component" value="Unassembled WGS sequence"/>
</dbReference>
<feature type="transmembrane region" description="Helical" evidence="6">
    <location>
        <begin position="363"/>
        <end position="382"/>
    </location>
</feature>
<dbReference type="InterPro" id="IPR050833">
    <property type="entry name" value="Poly_Biosynth_Transport"/>
</dbReference>
<feature type="transmembrane region" description="Helical" evidence="6">
    <location>
        <begin position="118"/>
        <end position="139"/>
    </location>
</feature>
<evidence type="ECO:0000256" key="6">
    <source>
        <dbReference type="SAM" id="Phobius"/>
    </source>
</evidence>
<feature type="transmembrane region" description="Helical" evidence="6">
    <location>
        <begin position="181"/>
        <end position="199"/>
    </location>
</feature>
<evidence type="ECO:0000256" key="3">
    <source>
        <dbReference type="ARBA" id="ARBA00022692"/>
    </source>
</evidence>
<feature type="transmembrane region" description="Helical" evidence="6">
    <location>
        <begin position="253"/>
        <end position="280"/>
    </location>
</feature>
<keyword evidence="2" id="KW-1003">Cell membrane</keyword>
<name>A0A1F7YVH4_9BACT</name>
<dbReference type="GO" id="GO:0005886">
    <property type="term" value="C:plasma membrane"/>
    <property type="evidence" value="ECO:0007669"/>
    <property type="project" value="UniProtKB-SubCell"/>
</dbReference>
<feature type="transmembrane region" description="Helical" evidence="6">
    <location>
        <begin position="12"/>
        <end position="38"/>
    </location>
</feature>